<sequence>MPVKPAGRAGRRRAPPQPAQVALPSGSSSPASPSMTKPDESSRLPVLDLIDATDSSELSDKPLATATPRPPKRAPPKSRRALNGTANKRSRTATQEETATDHGRSSRASSRAQSAGLQPPPPKQHQQRRKHRLAPAPSRLSASSASPSPDEEGSPVITGRAGQPSLAGPVPTLLLDHMADTSDIDHEEQEPDERDASGQDDAQEEAEGDEEEEVEEEDEPDDASDDQLQRVRLEAIEDLVKIEINFASLRDQLYVERMHDVKLERDAIDSGTHPELTHVNKIISARRERRIELAQRWQEAGEAEQLIKQESSERAVWTWWSDKRAELKRALLQHVNGKRRKLDREKRSIERPFDMPTEQILQQHGPSYPRLMPMPDLELPESFRESDHFTIAELSTQQNEEDLRAMGFIIEPRARQRPPRPPSPIRPPGFMQPPPQHWSRLAPPRAPAYDERYDDVMSSMAPTLPDLHHRDYREAPLMQGGPLTLPLLRSTYQ</sequence>
<dbReference type="InParanoid" id="G7DSY6"/>
<evidence type="ECO:0000256" key="6">
    <source>
        <dbReference type="SAM" id="MobiDB-lite"/>
    </source>
</evidence>
<organism evidence="7 8">
    <name type="scientific">Mixia osmundae (strain CBS 9802 / IAM 14324 / JCM 22182 / KY 12970)</name>
    <dbReference type="NCBI Taxonomy" id="764103"/>
    <lineage>
        <taxon>Eukaryota</taxon>
        <taxon>Fungi</taxon>
        <taxon>Dikarya</taxon>
        <taxon>Basidiomycota</taxon>
        <taxon>Pucciniomycotina</taxon>
        <taxon>Mixiomycetes</taxon>
        <taxon>Mixiales</taxon>
        <taxon>Mixiaceae</taxon>
        <taxon>Mixia</taxon>
    </lineage>
</organism>
<dbReference type="Proteomes" id="UP000009131">
    <property type="component" value="Unassembled WGS sequence"/>
</dbReference>
<dbReference type="GO" id="GO:0010468">
    <property type="term" value="P:regulation of gene expression"/>
    <property type="evidence" value="ECO:0007669"/>
    <property type="project" value="UniProtKB-ARBA"/>
</dbReference>
<feature type="compositionally biased region" description="Low complexity" evidence="6">
    <location>
        <begin position="24"/>
        <end position="34"/>
    </location>
</feature>
<feature type="compositionally biased region" description="Polar residues" evidence="6">
    <location>
        <begin position="84"/>
        <end position="97"/>
    </location>
</feature>
<comment type="subcellular location">
    <subcellularLocation>
        <location evidence="1">Nucleus</location>
    </subcellularLocation>
</comment>
<keyword evidence="2" id="KW-0678">Repressor</keyword>
<dbReference type="HOGENOM" id="CLU_595944_0_0_1"/>
<evidence type="ECO:0000256" key="4">
    <source>
        <dbReference type="ARBA" id="ARBA00023163"/>
    </source>
</evidence>
<keyword evidence="3" id="KW-0805">Transcription regulation</keyword>
<evidence type="ECO:0000256" key="3">
    <source>
        <dbReference type="ARBA" id="ARBA00023015"/>
    </source>
</evidence>
<dbReference type="OrthoDB" id="20886at2759"/>
<evidence type="ECO:0000313" key="8">
    <source>
        <dbReference type="Proteomes" id="UP000009131"/>
    </source>
</evidence>
<feature type="compositionally biased region" description="Low complexity" evidence="6">
    <location>
        <begin position="106"/>
        <end position="115"/>
    </location>
</feature>
<dbReference type="Pfam" id="PF08598">
    <property type="entry name" value="Sds3"/>
    <property type="match status" value="1"/>
</dbReference>
<dbReference type="GO" id="GO:0005654">
    <property type="term" value="C:nucleoplasm"/>
    <property type="evidence" value="ECO:0007669"/>
    <property type="project" value="UniProtKB-ARBA"/>
</dbReference>
<feature type="compositionally biased region" description="Basic residues" evidence="6">
    <location>
        <begin position="70"/>
        <end position="80"/>
    </location>
</feature>
<dbReference type="STRING" id="764103.G7DSY6"/>
<name>G7DSY6_MIXOS</name>
<gene>
    <name evidence="7" type="primary">Mo00341</name>
    <name evidence="7" type="ORF">E5Q_00341</name>
</gene>
<keyword evidence="5" id="KW-0539">Nucleus</keyword>
<accession>G7DSY6</accession>
<dbReference type="PANTHER" id="PTHR21964">
    <property type="entry name" value="BREAST CANCER METASTASIS-SUPPRESSOR 1"/>
    <property type="match status" value="1"/>
</dbReference>
<reference evidence="7 8" key="1">
    <citation type="journal article" date="2011" name="J. Gen. Appl. Microbiol.">
        <title>Draft genome sequencing of the enigmatic basidiomycete Mixia osmundae.</title>
        <authorList>
            <person name="Nishida H."/>
            <person name="Nagatsuka Y."/>
            <person name="Sugiyama J."/>
        </authorList>
    </citation>
    <scope>NUCLEOTIDE SEQUENCE [LARGE SCALE GENOMIC DNA]</scope>
    <source>
        <strain evidence="8">CBS 9802 / IAM 14324 / JCM 22182 / KY 12970</strain>
    </source>
</reference>
<feature type="compositionally biased region" description="Low complexity" evidence="6">
    <location>
        <begin position="134"/>
        <end position="148"/>
    </location>
</feature>
<feature type="compositionally biased region" description="Pro residues" evidence="6">
    <location>
        <begin position="419"/>
        <end position="436"/>
    </location>
</feature>
<keyword evidence="4" id="KW-0804">Transcription</keyword>
<feature type="compositionally biased region" description="Acidic residues" evidence="6">
    <location>
        <begin position="201"/>
        <end position="225"/>
    </location>
</feature>
<protein>
    <submittedName>
        <fullName evidence="7">Uncharacterized protein</fullName>
    </submittedName>
</protein>
<dbReference type="SMART" id="SM01401">
    <property type="entry name" value="Sds3"/>
    <property type="match status" value="1"/>
</dbReference>
<proteinExistence type="predicted"/>
<feature type="region of interest" description="Disordered" evidence="6">
    <location>
        <begin position="1"/>
        <end position="228"/>
    </location>
</feature>
<dbReference type="EMBL" id="BABT02000017">
    <property type="protein sequence ID" value="GAA93696.1"/>
    <property type="molecule type" value="Genomic_DNA"/>
</dbReference>
<dbReference type="InterPro" id="IPR013907">
    <property type="entry name" value="Sds3"/>
</dbReference>
<evidence type="ECO:0000313" key="7">
    <source>
        <dbReference type="EMBL" id="GAA93696.1"/>
    </source>
</evidence>
<dbReference type="AlphaFoldDB" id="G7DSY6"/>
<dbReference type="eggNOG" id="ENOG502S6Z5">
    <property type="taxonomic scope" value="Eukaryota"/>
</dbReference>
<reference evidence="7 8" key="2">
    <citation type="journal article" date="2012" name="Open Biol.">
        <title>Characteristics of nucleosomes and linker DNA regions on the genome of the basidiomycete Mixia osmundae revealed by mono- and dinucleosome mapping.</title>
        <authorList>
            <person name="Nishida H."/>
            <person name="Kondo S."/>
            <person name="Matsumoto T."/>
            <person name="Suzuki Y."/>
            <person name="Yoshikawa H."/>
            <person name="Taylor T.D."/>
            <person name="Sugiyama J."/>
        </authorList>
    </citation>
    <scope>NUCLEOTIDE SEQUENCE [LARGE SCALE GENOMIC DNA]</scope>
    <source>
        <strain evidence="8">CBS 9802 / IAM 14324 / JCM 22182 / KY 12970</strain>
    </source>
</reference>
<feature type="region of interest" description="Disordered" evidence="6">
    <location>
        <begin position="413"/>
        <end position="441"/>
    </location>
</feature>
<comment type="caution">
    <text evidence="7">The sequence shown here is derived from an EMBL/GenBank/DDBJ whole genome shotgun (WGS) entry which is preliminary data.</text>
</comment>
<keyword evidence="8" id="KW-1185">Reference proteome</keyword>
<dbReference type="Gene3D" id="1.20.5.1500">
    <property type="match status" value="1"/>
</dbReference>
<evidence type="ECO:0000256" key="5">
    <source>
        <dbReference type="ARBA" id="ARBA00023242"/>
    </source>
</evidence>
<evidence type="ECO:0000256" key="2">
    <source>
        <dbReference type="ARBA" id="ARBA00022491"/>
    </source>
</evidence>
<evidence type="ECO:0000256" key="1">
    <source>
        <dbReference type="ARBA" id="ARBA00004123"/>
    </source>
</evidence>